<dbReference type="PROSITE" id="PS50213">
    <property type="entry name" value="FAS1"/>
    <property type="match status" value="2"/>
</dbReference>
<accession>A0A923HYN8</accession>
<dbReference type="Gene3D" id="2.30.180.10">
    <property type="entry name" value="FAS1 domain"/>
    <property type="match status" value="2"/>
</dbReference>
<evidence type="ECO:0000313" key="2">
    <source>
        <dbReference type="EMBL" id="MBC3882656.1"/>
    </source>
</evidence>
<protein>
    <submittedName>
        <fullName evidence="2">Fasciclin domain-containing protein</fullName>
    </submittedName>
</protein>
<reference evidence="2" key="1">
    <citation type="submission" date="2020-08" db="EMBL/GenBank/DDBJ databases">
        <title>Novel species isolated from subtropical streams in China.</title>
        <authorList>
            <person name="Lu H."/>
        </authorList>
    </citation>
    <scope>NUCLEOTIDE SEQUENCE</scope>
    <source>
        <strain evidence="2">LX22W</strain>
    </source>
</reference>
<name>A0A923HYN8_9BURK</name>
<proteinExistence type="predicted"/>
<dbReference type="InterPro" id="IPR000782">
    <property type="entry name" value="FAS1_domain"/>
</dbReference>
<dbReference type="PANTHER" id="PTHR10900:SF77">
    <property type="entry name" value="FI19380P1"/>
    <property type="match status" value="1"/>
</dbReference>
<dbReference type="FunFam" id="2.30.180.10:FF:000032">
    <property type="entry name" value="Fasciclin domain-containing protein, putative"/>
    <property type="match status" value="1"/>
</dbReference>
<dbReference type="Proteomes" id="UP000627446">
    <property type="component" value="Unassembled WGS sequence"/>
</dbReference>
<dbReference type="EMBL" id="JACOFZ010000006">
    <property type="protein sequence ID" value="MBC3882656.1"/>
    <property type="molecule type" value="Genomic_DNA"/>
</dbReference>
<gene>
    <name evidence="2" type="ORF">H8K36_14800</name>
</gene>
<dbReference type="PANTHER" id="PTHR10900">
    <property type="entry name" value="PERIOSTIN-RELATED"/>
    <property type="match status" value="1"/>
</dbReference>
<feature type="domain" description="FAS1" evidence="1">
    <location>
        <begin position="171"/>
        <end position="300"/>
    </location>
</feature>
<sequence length="305" mass="30907">MVTAVTACGGSNDHKPTAVTGTILQEAQSKGFNALAAAVEKAGLSNTLNNTSAQLTVFAPTDQAFNELATKLGLTNGTALVNALTSQQLQSILTYHVLGSKKTAADLIAGGSSQATQYVYNSTNATLKLTTTSGVKITDAILTDAMVTTADVAASNGVIHVVDKVLVPPGVLNIVQTAQANPIFSSLVNAVVATNLQGTLSGAGPFTVFAPTNTAFAAAPTGLSTAQLTTVLTYHVLAGQVLSNGIPFGTKINTVATGKTITINSTNPPSITDSTVVAAKIVAVDVRASNGVIHVIDKVLIPTLP</sequence>
<feature type="domain" description="FAS1" evidence="1">
    <location>
        <begin position="19"/>
        <end position="166"/>
    </location>
</feature>
<dbReference type="SMART" id="SM00554">
    <property type="entry name" value="FAS1"/>
    <property type="match status" value="2"/>
</dbReference>
<dbReference type="SUPFAM" id="SSF82153">
    <property type="entry name" value="FAS1 domain"/>
    <property type="match status" value="2"/>
</dbReference>
<dbReference type="GO" id="GO:0005615">
    <property type="term" value="C:extracellular space"/>
    <property type="evidence" value="ECO:0007669"/>
    <property type="project" value="TreeGrafter"/>
</dbReference>
<evidence type="ECO:0000259" key="1">
    <source>
        <dbReference type="PROSITE" id="PS50213"/>
    </source>
</evidence>
<dbReference type="InterPro" id="IPR050904">
    <property type="entry name" value="Adhesion/Biosynth-related"/>
</dbReference>
<keyword evidence="3" id="KW-1185">Reference proteome</keyword>
<evidence type="ECO:0000313" key="3">
    <source>
        <dbReference type="Proteomes" id="UP000627446"/>
    </source>
</evidence>
<dbReference type="Pfam" id="PF02469">
    <property type="entry name" value="Fasciclin"/>
    <property type="match status" value="2"/>
</dbReference>
<dbReference type="AlphaFoldDB" id="A0A923HYN8"/>
<comment type="caution">
    <text evidence="2">The sequence shown here is derived from an EMBL/GenBank/DDBJ whole genome shotgun (WGS) entry which is preliminary data.</text>
</comment>
<dbReference type="InterPro" id="IPR036378">
    <property type="entry name" value="FAS1_dom_sf"/>
</dbReference>
<organism evidence="2 3">
    <name type="scientific">Undibacterium nitidum</name>
    <dbReference type="NCBI Taxonomy" id="2762298"/>
    <lineage>
        <taxon>Bacteria</taxon>
        <taxon>Pseudomonadati</taxon>
        <taxon>Pseudomonadota</taxon>
        <taxon>Betaproteobacteria</taxon>
        <taxon>Burkholderiales</taxon>
        <taxon>Oxalobacteraceae</taxon>
        <taxon>Undibacterium</taxon>
    </lineage>
</organism>